<organism evidence="1 2">
    <name type="scientific">Theileria orientalis strain Shintoku</name>
    <dbReference type="NCBI Taxonomy" id="869250"/>
    <lineage>
        <taxon>Eukaryota</taxon>
        <taxon>Sar</taxon>
        <taxon>Alveolata</taxon>
        <taxon>Apicomplexa</taxon>
        <taxon>Aconoidasida</taxon>
        <taxon>Piroplasmida</taxon>
        <taxon>Theileriidae</taxon>
        <taxon>Theileria</taxon>
    </lineage>
</organism>
<dbReference type="KEGG" id="tot:TOT_040000479"/>
<name>J4C986_THEOR</name>
<protein>
    <submittedName>
        <fullName evidence="1">Uncharacterized protein</fullName>
    </submittedName>
</protein>
<dbReference type="RefSeq" id="XP_009692404.1">
    <property type="nucleotide sequence ID" value="XM_009694109.1"/>
</dbReference>
<dbReference type="VEuPathDB" id="PiroplasmaDB:TOT_040000479"/>
<dbReference type="AlphaFoldDB" id="J4C986"/>
<sequence length="34" mass="4070">MTKISRITRVDPRTGRRGGWTKCGVLRKVYRYEE</sequence>
<proteinExistence type="predicted"/>
<reference evidence="1 2" key="1">
    <citation type="journal article" date="2012" name="MBio">
        <title>Comparative genome analysis of three eukaryotic parasites with differing abilities to transform leukocytes reveals key mediators of Theileria-induced leukocyte transformation.</title>
        <authorList>
            <person name="Hayashida K."/>
            <person name="Hara Y."/>
            <person name="Abe T."/>
            <person name="Yamasaki C."/>
            <person name="Toyoda A."/>
            <person name="Kosuge T."/>
            <person name="Suzuki Y."/>
            <person name="Sato Y."/>
            <person name="Kawashima S."/>
            <person name="Katayama T."/>
            <person name="Wakaguri H."/>
            <person name="Inoue N."/>
            <person name="Homma K."/>
            <person name="Tada-Umezaki M."/>
            <person name="Yagi Y."/>
            <person name="Fujii Y."/>
            <person name="Habara T."/>
            <person name="Kanehisa M."/>
            <person name="Watanabe H."/>
            <person name="Ito K."/>
            <person name="Gojobori T."/>
            <person name="Sugawara H."/>
            <person name="Imanishi T."/>
            <person name="Weir W."/>
            <person name="Gardner M."/>
            <person name="Pain A."/>
            <person name="Shiels B."/>
            <person name="Hattori M."/>
            <person name="Nene V."/>
            <person name="Sugimoto C."/>
        </authorList>
    </citation>
    <scope>NUCLEOTIDE SEQUENCE [LARGE SCALE GENOMIC DNA]</scope>
    <source>
        <strain evidence="1 2">Shintoku</strain>
    </source>
</reference>
<gene>
    <name evidence="1" type="ORF">TOT_040000479</name>
</gene>
<dbReference type="Proteomes" id="UP000003786">
    <property type="component" value="Chromosome 4"/>
</dbReference>
<keyword evidence="2" id="KW-1185">Reference proteome</keyword>
<evidence type="ECO:0000313" key="2">
    <source>
        <dbReference type="Proteomes" id="UP000003786"/>
    </source>
</evidence>
<accession>J4C986</accession>
<evidence type="ECO:0000313" key="1">
    <source>
        <dbReference type="EMBL" id="BAM42103.1"/>
    </source>
</evidence>
<dbReference type="EMBL" id="AP011949">
    <property type="protein sequence ID" value="BAM42103.1"/>
    <property type="molecule type" value="Genomic_DNA"/>
</dbReference>
<dbReference type="GeneID" id="20716540"/>